<dbReference type="Proteomes" id="UP000777784">
    <property type="component" value="Unassembled WGS sequence"/>
</dbReference>
<protein>
    <submittedName>
        <fullName evidence="1">T9SS type A sorting domain-containing protein</fullName>
    </submittedName>
</protein>
<dbReference type="EMBL" id="JAHJDP010000118">
    <property type="protein sequence ID" value="MBU2693261.1"/>
    <property type="molecule type" value="Genomic_DNA"/>
</dbReference>
<accession>A0A948RZI6</accession>
<gene>
    <name evidence="1" type="ORF">KJ970_20275</name>
</gene>
<evidence type="ECO:0000313" key="2">
    <source>
        <dbReference type="Proteomes" id="UP000777784"/>
    </source>
</evidence>
<reference evidence="1" key="1">
    <citation type="submission" date="2021-05" db="EMBL/GenBank/DDBJ databases">
        <title>Energy efficiency and biological interactions define the core microbiome of deep oligotrophic groundwater.</title>
        <authorList>
            <person name="Mehrshad M."/>
            <person name="Lopez-Fernandez M."/>
            <person name="Bell E."/>
            <person name="Bernier-Latmani R."/>
            <person name="Bertilsson S."/>
            <person name="Dopson M."/>
        </authorList>
    </citation>
    <scope>NUCLEOTIDE SEQUENCE</scope>
    <source>
        <strain evidence="1">Modern_marine.mb.64</strain>
    </source>
</reference>
<dbReference type="GO" id="GO:0030246">
    <property type="term" value="F:carbohydrate binding"/>
    <property type="evidence" value="ECO:0007669"/>
    <property type="project" value="InterPro"/>
</dbReference>
<dbReference type="AlphaFoldDB" id="A0A948RZI6"/>
<sequence>MRREKNHLGLVTLLLAGGLVWLNPVVAGVSVSIQPDTTYSQPDQEFTVDLWIDTLGSEFDGYETVLRFDPEMLEFISIQEGNLMTNPCGNTWWIHEEGADSSYISHVILCGGLTVTGPGVLSSITFRALMNGITSITFDYIEFYRAGEYVPDISSQGGLVFIGPISGLREGAPEDGRPAFEDPQFTIFPSPSGRRLGMALTLAQGGPVEIVLYDSSGQRVARVWQAPFLGAGHHEIFIDTGAQSKLIAPGVYYLKLVAGQTEKTRKVILIP</sequence>
<dbReference type="NCBIfam" id="TIGR04183">
    <property type="entry name" value="Por_Secre_tail"/>
    <property type="match status" value="1"/>
</dbReference>
<name>A0A948RZI6_UNCEI</name>
<dbReference type="Gene3D" id="2.60.40.680">
    <property type="match status" value="1"/>
</dbReference>
<dbReference type="InterPro" id="IPR026444">
    <property type="entry name" value="Secre_tail"/>
</dbReference>
<proteinExistence type="predicted"/>
<dbReference type="InterPro" id="IPR008965">
    <property type="entry name" value="CBM2/CBM3_carb-bd_dom_sf"/>
</dbReference>
<dbReference type="SUPFAM" id="SSF49384">
    <property type="entry name" value="Carbohydrate-binding domain"/>
    <property type="match status" value="1"/>
</dbReference>
<organism evidence="1 2">
    <name type="scientific">Eiseniibacteriota bacterium</name>
    <dbReference type="NCBI Taxonomy" id="2212470"/>
    <lineage>
        <taxon>Bacteria</taxon>
        <taxon>Candidatus Eiseniibacteriota</taxon>
    </lineage>
</organism>
<evidence type="ECO:0000313" key="1">
    <source>
        <dbReference type="EMBL" id="MBU2693261.1"/>
    </source>
</evidence>
<comment type="caution">
    <text evidence="1">The sequence shown here is derived from an EMBL/GenBank/DDBJ whole genome shotgun (WGS) entry which is preliminary data.</text>
</comment>